<dbReference type="InterPro" id="IPR039424">
    <property type="entry name" value="SBP_5"/>
</dbReference>
<keyword evidence="2" id="KW-0813">Transport</keyword>
<feature type="non-terminal residue" evidence="5">
    <location>
        <position position="111"/>
    </location>
</feature>
<evidence type="ECO:0000259" key="4">
    <source>
        <dbReference type="Pfam" id="PF00496"/>
    </source>
</evidence>
<evidence type="ECO:0000256" key="3">
    <source>
        <dbReference type="ARBA" id="ARBA00022729"/>
    </source>
</evidence>
<organism evidence="5">
    <name type="scientific">marine sediment metagenome</name>
    <dbReference type="NCBI Taxonomy" id="412755"/>
    <lineage>
        <taxon>unclassified sequences</taxon>
        <taxon>metagenomes</taxon>
        <taxon>ecological metagenomes</taxon>
    </lineage>
</organism>
<dbReference type="EMBL" id="BARV01027540">
    <property type="protein sequence ID" value="GAI38459.1"/>
    <property type="molecule type" value="Genomic_DNA"/>
</dbReference>
<name>X1Q5E2_9ZZZZ</name>
<accession>X1Q5E2</accession>
<dbReference type="InterPro" id="IPR000914">
    <property type="entry name" value="SBP_5_dom"/>
</dbReference>
<dbReference type="GO" id="GO:1904680">
    <property type="term" value="F:peptide transmembrane transporter activity"/>
    <property type="evidence" value="ECO:0007669"/>
    <property type="project" value="TreeGrafter"/>
</dbReference>
<protein>
    <recommendedName>
        <fullName evidence="4">Solute-binding protein family 5 domain-containing protein</fullName>
    </recommendedName>
</protein>
<evidence type="ECO:0000256" key="1">
    <source>
        <dbReference type="ARBA" id="ARBA00005695"/>
    </source>
</evidence>
<dbReference type="GO" id="GO:0015833">
    <property type="term" value="P:peptide transport"/>
    <property type="evidence" value="ECO:0007669"/>
    <property type="project" value="TreeGrafter"/>
</dbReference>
<keyword evidence="3" id="KW-0732">Signal</keyword>
<dbReference type="PANTHER" id="PTHR30290:SF9">
    <property type="entry name" value="OLIGOPEPTIDE-BINDING PROTEIN APPA"/>
    <property type="match status" value="1"/>
</dbReference>
<proteinExistence type="inferred from homology"/>
<dbReference type="Pfam" id="PF00496">
    <property type="entry name" value="SBP_bac_5"/>
    <property type="match status" value="1"/>
</dbReference>
<comment type="similarity">
    <text evidence="1">Belongs to the bacterial solute-binding protein 5 family.</text>
</comment>
<dbReference type="SUPFAM" id="SSF53850">
    <property type="entry name" value="Periplasmic binding protein-like II"/>
    <property type="match status" value="1"/>
</dbReference>
<dbReference type="AlphaFoldDB" id="X1Q5E2"/>
<comment type="caution">
    <text evidence="5">The sequence shown here is derived from an EMBL/GenBank/DDBJ whole genome shotgun (WGS) entry which is preliminary data.</text>
</comment>
<reference evidence="5" key="1">
    <citation type="journal article" date="2014" name="Front. Microbiol.">
        <title>High frequency of phylogenetically diverse reductive dehalogenase-homologous genes in deep subseafloor sedimentary metagenomes.</title>
        <authorList>
            <person name="Kawai M."/>
            <person name="Futagami T."/>
            <person name="Toyoda A."/>
            <person name="Takaki Y."/>
            <person name="Nishi S."/>
            <person name="Hori S."/>
            <person name="Arai W."/>
            <person name="Tsubouchi T."/>
            <person name="Morono Y."/>
            <person name="Uchiyama I."/>
            <person name="Ito T."/>
            <person name="Fujiyama A."/>
            <person name="Inagaki F."/>
            <person name="Takami H."/>
        </authorList>
    </citation>
    <scope>NUCLEOTIDE SEQUENCE</scope>
    <source>
        <strain evidence="5">Expedition CK06-06</strain>
    </source>
</reference>
<evidence type="ECO:0000256" key="2">
    <source>
        <dbReference type="ARBA" id="ARBA00022448"/>
    </source>
</evidence>
<gene>
    <name evidence="5" type="ORF">S06H3_44303</name>
</gene>
<sequence length="111" mass="12077">MGYLGYKSIPEDDARSAREEEVLVAEDEPSVSAGGTLRLFGGLPPTLDPAMVQDSTSAEYVVHLFSGLVSLNDELEVIPDLASHWEVSDDGRAYVFHLLPEATFQNGRPIT</sequence>
<evidence type="ECO:0000313" key="5">
    <source>
        <dbReference type="EMBL" id="GAI38459.1"/>
    </source>
</evidence>
<feature type="domain" description="Solute-binding protein family 5" evidence="4">
    <location>
        <begin position="76"/>
        <end position="111"/>
    </location>
</feature>
<dbReference type="Gene3D" id="3.40.190.10">
    <property type="entry name" value="Periplasmic binding protein-like II"/>
    <property type="match status" value="1"/>
</dbReference>
<dbReference type="PANTHER" id="PTHR30290">
    <property type="entry name" value="PERIPLASMIC BINDING COMPONENT OF ABC TRANSPORTER"/>
    <property type="match status" value="1"/>
</dbReference>
<dbReference type="Gene3D" id="3.90.76.10">
    <property type="entry name" value="Dipeptide-binding Protein, Domain 1"/>
    <property type="match status" value="1"/>
</dbReference>